<feature type="transmembrane region" description="Helical" evidence="6">
    <location>
        <begin position="194"/>
        <end position="216"/>
    </location>
</feature>
<organism evidence="8 9">
    <name type="scientific">Bifidobacterium aemilianum</name>
    <dbReference type="NCBI Taxonomy" id="2493120"/>
    <lineage>
        <taxon>Bacteria</taxon>
        <taxon>Bacillati</taxon>
        <taxon>Actinomycetota</taxon>
        <taxon>Actinomycetes</taxon>
        <taxon>Bifidobacteriales</taxon>
        <taxon>Bifidobacteriaceae</taxon>
        <taxon>Bifidobacterium</taxon>
    </lineage>
</organism>
<proteinExistence type="predicted"/>
<evidence type="ECO:0000256" key="3">
    <source>
        <dbReference type="ARBA" id="ARBA00022692"/>
    </source>
</evidence>
<comment type="caution">
    <text evidence="8">The sequence shown here is derived from an EMBL/GenBank/DDBJ whole genome shotgun (WGS) entry which is preliminary data.</text>
</comment>
<protein>
    <recommendedName>
        <fullName evidence="7">Type II secretion system protein GspF domain-containing protein</fullName>
    </recommendedName>
</protein>
<keyword evidence="4 6" id="KW-1133">Transmembrane helix</keyword>
<evidence type="ECO:0000256" key="2">
    <source>
        <dbReference type="ARBA" id="ARBA00022475"/>
    </source>
</evidence>
<dbReference type="Proteomes" id="UP000252530">
    <property type="component" value="Unassembled WGS sequence"/>
</dbReference>
<dbReference type="AlphaFoldDB" id="A0A366K7L7"/>
<feature type="domain" description="Type II secretion system protein GspF" evidence="7">
    <location>
        <begin position="86"/>
        <end position="211"/>
    </location>
</feature>
<evidence type="ECO:0000313" key="9">
    <source>
        <dbReference type="Proteomes" id="UP000252530"/>
    </source>
</evidence>
<feature type="transmembrane region" description="Helical" evidence="6">
    <location>
        <begin position="6"/>
        <end position="28"/>
    </location>
</feature>
<dbReference type="Pfam" id="PF00482">
    <property type="entry name" value="T2SSF"/>
    <property type="match status" value="1"/>
</dbReference>
<accession>A0A366K7L7</accession>
<name>A0A366K7L7_9BIFI</name>
<dbReference type="EMBL" id="PDCG01000012">
    <property type="protein sequence ID" value="RBP97242.1"/>
    <property type="molecule type" value="Genomic_DNA"/>
</dbReference>
<sequence>MNNRYGYAMLSAVFLGIGLLGFCAGRLVGTLIRSAWLAAARARSDHSYLPDAVSAAAGHGLLALMEGRGAVQGADDAVEASPSLLLAMLAVAIKQGTSIPRALEAVGSILAGPAGHGLCRAADGLMRGLSWEEAWWPPDQEERPRVLDEVGGSLLVSWQEGSSPMGRLASAIERIGRQERAAIEETCARLSVSLLLPTGLCFLPAFMLIGVLPGIASLGG</sequence>
<keyword evidence="9" id="KW-1185">Reference proteome</keyword>
<reference evidence="8 9" key="1">
    <citation type="submission" date="2017-10" db="EMBL/GenBank/DDBJ databases">
        <title>Bifidobacterium xylocopum sp. nov. and Bifidobacterium aemilianum sp. nov., from the carpenter bee (Xylocopa violacea) digestive tract.</title>
        <authorList>
            <person name="Alberoni D."/>
            <person name="Baffoni L."/>
            <person name="Di Gioia D."/>
            <person name="Gaggia F."/>
            <person name="Biavati B."/>
        </authorList>
    </citation>
    <scope>NUCLEOTIDE SEQUENCE [LARGE SCALE GENOMIC DNA]</scope>
    <source>
        <strain evidence="8 9">XV10</strain>
    </source>
</reference>
<evidence type="ECO:0000313" key="8">
    <source>
        <dbReference type="EMBL" id="RBP97242.1"/>
    </source>
</evidence>
<evidence type="ECO:0000256" key="4">
    <source>
        <dbReference type="ARBA" id="ARBA00022989"/>
    </source>
</evidence>
<keyword evidence="3 6" id="KW-0812">Transmembrane</keyword>
<evidence type="ECO:0000256" key="6">
    <source>
        <dbReference type="SAM" id="Phobius"/>
    </source>
</evidence>
<dbReference type="GO" id="GO:0005886">
    <property type="term" value="C:plasma membrane"/>
    <property type="evidence" value="ECO:0007669"/>
    <property type="project" value="UniProtKB-SubCell"/>
</dbReference>
<comment type="subcellular location">
    <subcellularLocation>
        <location evidence="1">Cell membrane</location>
        <topology evidence="1">Multi-pass membrane protein</topology>
    </subcellularLocation>
</comment>
<keyword evidence="5 6" id="KW-0472">Membrane</keyword>
<evidence type="ECO:0000256" key="5">
    <source>
        <dbReference type="ARBA" id="ARBA00023136"/>
    </source>
</evidence>
<dbReference type="InterPro" id="IPR018076">
    <property type="entry name" value="T2SS_GspF_dom"/>
</dbReference>
<evidence type="ECO:0000259" key="7">
    <source>
        <dbReference type="Pfam" id="PF00482"/>
    </source>
</evidence>
<keyword evidence="2" id="KW-1003">Cell membrane</keyword>
<gene>
    <name evidence="8" type="ORF">CRD60_07850</name>
</gene>
<evidence type="ECO:0000256" key="1">
    <source>
        <dbReference type="ARBA" id="ARBA00004651"/>
    </source>
</evidence>